<evidence type="ECO:0000256" key="2">
    <source>
        <dbReference type="ARBA" id="ARBA00022485"/>
    </source>
</evidence>
<dbReference type="RefSeq" id="XP_001583289.1">
    <property type="nucleotide sequence ID" value="XM_001583239.1"/>
</dbReference>
<sequence>MLTSATSSSSFNRFVKVVIDGKSFEAKPNERILDLFSRLHIQIPHKCQGMHECGLCRVIANGKKEFSCNTRITEGMVINTQDPGIKRSNIKKVQRMAMKDEDIANAYKMIQDPTRKQTHIDITTGSIQLNHAACIDCYKCVDICPTGALTHGNHLQTFGHFGLRDSGCVSCGACVDVCPTKAISVTDNVPIWRGAMKIKESTKVAVVDLTLCHVLEKEFGLPAGSMTYDKLAVLLKNMGFHYLLDAALINDYEIVKDSARIFNHHTQGFLQTIGSFCPTMTRKLLEYPPTPAEKVVEFLTTPELDVTTFVITDSLSRRSEATFYINNPDIYLSVGVTTAEFLKILKEDKPSFDGTPCEIFPLGSAQGTSAITSERFAEAVVSTFGKNYLTMRTPPLHFSKLDDGIKIAEFTVQDEVKAQVAVVEGVSDVDRLYEKDFKNIIYISPNERLHPNTVAALPQIDAEASKRSIKLAHENPDAMMLWHRFLKEIDDEKWLKRKK</sequence>
<dbReference type="Gene3D" id="3.10.20.740">
    <property type="match status" value="1"/>
</dbReference>
<organism evidence="8 9">
    <name type="scientific">Trichomonas vaginalis (strain ATCC PRA-98 / G3)</name>
    <dbReference type="NCBI Taxonomy" id="412133"/>
    <lineage>
        <taxon>Eukaryota</taxon>
        <taxon>Metamonada</taxon>
        <taxon>Parabasalia</taxon>
        <taxon>Trichomonadida</taxon>
        <taxon>Trichomonadidae</taxon>
        <taxon>Trichomonas</taxon>
    </lineage>
</organism>
<dbReference type="Gene3D" id="3.40.950.10">
    <property type="entry name" value="Fe-only Hydrogenase (Larger Subunit), Chain L, domain 3"/>
    <property type="match status" value="1"/>
</dbReference>
<dbReference type="CDD" id="cd00207">
    <property type="entry name" value="fer2"/>
    <property type="match status" value="1"/>
</dbReference>
<dbReference type="AlphaFoldDB" id="A2DAX3"/>
<dbReference type="Proteomes" id="UP000001542">
    <property type="component" value="Unassembled WGS sequence"/>
</dbReference>
<evidence type="ECO:0000259" key="7">
    <source>
        <dbReference type="PROSITE" id="PS51379"/>
    </source>
</evidence>
<dbReference type="VEuPathDB" id="TrichDB:TVAG_377820"/>
<dbReference type="PROSITE" id="PS51085">
    <property type="entry name" value="2FE2S_FER_2"/>
    <property type="match status" value="1"/>
</dbReference>
<protein>
    <submittedName>
        <fullName evidence="8">4Fe-4S binding domain containing protein</fullName>
    </submittedName>
</protein>
<keyword evidence="9" id="KW-1185">Reference proteome</keyword>
<evidence type="ECO:0000256" key="3">
    <source>
        <dbReference type="ARBA" id="ARBA00022723"/>
    </source>
</evidence>
<evidence type="ECO:0000259" key="6">
    <source>
        <dbReference type="PROSITE" id="PS51085"/>
    </source>
</evidence>
<dbReference type="PROSITE" id="PS00198">
    <property type="entry name" value="4FE4S_FER_1"/>
    <property type="match status" value="2"/>
</dbReference>
<dbReference type="GO" id="GO:0046872">
    <property type="term" value="F:metal ion binding"/>
    <property type="evidence" value="ECO:0007669"/>
    <property type="project" value="UniProtKB-KW"/>
</dbReference>
<dbReference type="InterPro" id="IPR017896">
    <property type="entry name" value="4Fe4S_Fe-S-bd"/>
</dbReference>
<dbReference type="Gene3D" id="3.30.70.20">
    <property type="match status" value="1"/>
</dbReference>
<dbReference type="PROSITE" id="PS51379">
    <property type="entry name" value="4FE4S_FER_2"/>
    <property type="match status" value="2"/>
</dbReference>
<dbReference type="InterPro" id="IPR009016">
    <property type="entry name" value="Fe_hydrogenase"/>
</dbReference>
<dbReference type="KEGG" id="tva:5467869"/>
<evidence type="ECO:0000256" key="4">
    <source>
        <dbReference type="ARBA" id="ARBA00023004"/>
    </source>
</evidence>
<dbReference type="Gene3D" id="3.40.50.1780">
    <property type="match status" value="1"/>
</dbReference>
<keyword evidence="4" id="KW-0408">Iron</keyword>
<dbReference type="InterPro" id="IPR050157">
    <property type="entry name" value="PSI_iron-sulfur_center"/>
</dbReference>
<dbReference type="GO" id="GO:0051539">
    <property type="term" value="F:4 iron, 4 sulfur cluster binding"/>
    <property type="evidence" value="ECO:0007669"/>
    <property type="project" value="UniProtKB-KW"/>
</dbReference>
<comment type="similarity">
    <text evidence="1">Belongs to the NARF family.</text>
</comment>
<proteinExistence type="inferred from homology"/>
<evidence type="ECO:0000256" key="1">
    <source>
        <dbReference type="ARBA" id="ARBA00006596"/>
    </source>
</evidence>
<dbReference type="VEuPathDB" id="TrichDB:TVAGG3_0517720"/>
<evidence type="ECO:0000256" key="5">
    <source>
        <dbReference type="ARBA" id="ARBA00023014"/>
    </source>
</evidence>
<reference evidence="8" key="2">
    <citation type="journal article" date="2007" name="Science">
        <title>Draft genome sequence of the sexually transmitted pathogen Trichomonas vaginalis.</title>
        <authorList>
            <person name="Carlton J.M."/>
            <person name="Hirt R.P."/>
            <person name="Silva J.C."/>
            <person name="Delcher A.L."/>
            <person name="Schatz M."/>
            <person name="Zhao Q."/>
            <person name="Wortman J.R."/>
            <person name="Bidwell S.L."/>
            <person name="Alsmark U.C.M."/>
            <person name="Besteiro S."/>
            <person name="Sicheritz-Ponten T."/>
            <person name="Noel C.J."/>
            <person name="Dacks J.B."/>
            <person name="Foster P.G."/>
            <person name="Simillion C."/>
            <person name="Van de Peer Y."/>
            <person name="Miranda-Saavedra D."/>
            <person name="Barton G.J."/>
            <person name="Westrop G.D."/>
            <person name="Mueller S."/>
            <person name="Dessi D."/>
            <person name="Fiori P.L."/>
            <person name="Ren Q."/>
            <person name="Paulsen I."/>
            <person name="Zhang H."/>
            <person name="Bastida-Corcuera F.D."/>
            <person name="Simoes-Barbosa A."/>
            <person name="Brown M.T."/>
            <person name="Hayes R.D."/>
            <person name="Mukherjee M."/>
            <person name="Okumura C.Y."/>
            <person name="Schneider R."/>
            <person name="Smith A.J."/>
            <person name="Vanacova S."/>
            <person name="Villalvazo M."/>
            <person name="Haas B.J."/>
            <person name="Pertea M."/>
            <person name="Feldblyum T.V."/>
            <person name="Utterback T.R."/>
            <person name="Shu C.L."/>
            <person name="Osoegawa K."/>
            <person name="de Jong P.J."/>
            <person name="Hrdy I."/>
            <person name="Horvathova L."/>
            <person name="Zubacova Z."/>
            <person name="Dolezal P."/>
            <person name="Malik S.B."/>
            <person name="Logsdon J.M. Jr."/>
            <person name="Henze K."/>
            <person name="Gupta A."/>
            <person name="Wang C.C."/>
            <person name="Dunne R.L."/>
            <person name="Upcroft J.A."/>
            <person name="Upcroft P."/>
            <person name="White O."/>
            <person name="Salzberg S.L."/>
            <person name="Tang P."/>
            <person name="Chiu C.-H."/>
            <person name="Lee Y.-S."/>
            <person name="Embley T.M."/>
            <person name="Coombs G.H."/>
            <person name="Mottram J.C."/>
            <person name="Tachezy J."/>
            <person name="Fraser-Liggett C.M."/>
            <person name="Johnson P.J."/>
        </authorList>
    </citation>
    <scope>NUCLEOTIDE SEQUENCE [LARGE SCALE GENOMIC DNA]</scope>
    <source>
        <strain evidence="8">G3</strain>
    </source>
</reference>
<dbReference type="SUPFAM" id="SSF53920">
    <property type="entry name" value="Fe-only hydrogenase"/>
    <property type="match status" value="1"/>
</dbReference>
<dbReference type="InterPro" id="IPR001041">
    <property type="entry name" value="2Fe-2S_ferredoxin-type"/>
</dbReference>
<dbReference type="Pfam" id="PF12838">
    <property type="entry name" value="Fer4_7"/>
    <property type="match status" value="1"/>
</dbReference>
<dbReference type="InterPro" id="IPR017900">
    <property type="entry name" value="4Fe4S_Fe_S_CS"/>
</dbReference>
<dbReference type="EMBL" id="DS113184">
    <property type="protein sequence ID" value="EAY22303.1"/>
    <property type="molecule type" value="Genomic_DNA"/>
</dbReference>
<dbReference type="PANTHER" id="PTHR24960:SF79">
    <property type="entry name" value="PHOTOSYSTEM I IRON-SULFUR CENTER"/>
    <property type="match status" value="1"/>
</dbReference>
<dbReference type="InParanoid" id="A2DAX3"/>
<evidence type="ECO:0000313" key="9">
    <source>
        <dbReference type="Proteomes" id="UP000001542"/>
    </source>
</evidence>
<evidence type="ECO:0000313" key="8">
    <source>
        <dbReference type="EMBL" id="EAY22303.1"/>
    </source>
</evidence>
<reference evidence="8" key="1">
    <citation type="submission" date="2006-10" db="EMBL/GenBank/DDBJ databases">
        <authorList>
            <person name="Amadeo P."/>
            <person name="Zhao Q."/>
            <person name="Wortman J."/>
            <person name="Fraser-Liggett C."/>
            <person name="Carlton J."/>
        </authorList>
    </citation>
    <scope>NUCLEOTIDE SEQUENCE</scope>
    <source>
        <strain evidence="8">G3</strain>
    </source>
</reference>
<dbReference type="SUPFAM" id="SSF54862">
    <property type="entry name" value="4Fe-4S ferredoxins"/>
    <property type="match status" value="1"/>
</dbReference>
<dbReference type="Pfam" id="PF13510">
    <property type="entry name" value="Fer2_4"/>
    <property type="match status" value="1"/>
</dbReference>
<keyword evidence="5" id="KW-0411">Iron-sulfur</keyword>
<dbReference type="OrthoDB" id="590178at2759"/>
<dbReference type="PANTHER" id="PTHR24960">
    <property type="entry name" value="PHOTOSYSTEM I IRON-SULFUR CENTER-RELATED"/>
    <property type="match status" value="1"/>
</dbReference>
<dbReference type="Pfam" id="PF02906">
    <property type="entry name" value="Fe_hyd_lg_C"/>
    <property type="match status" value="1"/>
</dbReference>
<name>A2DAX3_TRIV3</name>
<dbReference type="InterPro" id="IPR004108">
    <property type="entry name" value="Fe_hydrogenase_lsu_C"/>
</dbReference>
<keyword evidence="2" id="KW-0004">4Fe-4S</keyword>
<feature type="domain" description="4Fe-4S ferredoxin-type" evidence="7">
    <location>
        <begin position="125"/>
        <end position="154"/>
    </location>
</feature>
<gene>
    <name evidence="8" type="ORF">TVAG_377820</name>
</gene>
<feature type="domain" description="4Fe-4S ferredoxin-type" evidence="7">
    <location>
        <begin position="159"/>
        <end position="188"/>
    </location>
</feature>
<feature type="domain" description="2Fe-2S ferredoxin-type" evidence="6">
    <location>
        <begin position="13"/>
        <end position="84"/>
    </location>
</feature>
<keyword evidence="3" id="KW-0479">Metal-binding</keyword>
<accession>A2DAX3</accession>
<dbReference type="SMR" id="A2DAX3"/>